<evidence type="ECO:0000313" key="2">
    <source>
        <dbReference type="EMBL" id="BAM33263.1"/>
    </source>
</evidence>
<proteinExistence type="predicted"/>
<feature type="compositionally biased region" description="Polar residues" evidence="1">
    <location>
        <begin position="149"/>
        <end position="161"/>
    </location>
</feature>
<evidence type="ECO:0000313" key="4">
    <source>
        <dbReference type="Proteomes" id="UP000005755"/>
    </source>
</evidence>
<reference evidence="2" key="3">
    <citation type="submission" date="2012-07" db="EMBL/GenBank/DDBJ databases">
        <authorList>
            <person name="Akiyama T."/>
            <person name="Takeshita N."/>
            <person name="Ohmagari N."/>
            <person name="Kirikae T."/>
        </authorList>
    </citation>
    <scope>NUCLEOTIDE SEQUENCE</scope>
    <source>
        <strain evidence="2">ATCC BAA-847</strain>
    </source>
</reference>
<dbReference type="AlphaFoldDB" id="A0AAI8MP89"/>
<name>A0AAI8MP89_9HELI</name>
<feature type="region of interest" description="Disordered" evidence="1">
    <location>
        <begin position="123"/>
        <end position="180"/>
    </location>
</feature>
<evidence type="ECO:0000313" key="3">
    <source>
        <dbReference type="EMBL" id="EFR45902.1"/>
    </source>
</evidence>
<accession>A0AAI8MP89</accession>
<dbReference type="EMBL" id="AP012492">
    <property type="protein sequence ID" value="BAM33263.1"/>
    <property type="molecule type" value="Genomic_DNA"/>
</dbReference>
<protein>
    <recommendedName>
        <fullName evidence="6">Periplasmic competence protein</fullName>
    </recommendedName>
</protein>
<evidence type="ECO:0000313" key="5">
    <source>
        <dbReference type="Proteomes" id="UP000006036"/>
    </source>
</evidence>
<dbReference type="EMBL" id="DS990391">
    <property type="protein sequence ID" value="EFR45902.1"/>
    <property type="molecule type" value="Genomic_DNA"/>
</dbReference>
<keyword evidence="4" id="KW-1185">Reference proteome</keyword>
<reference evidence="4" key="4">
    <citation type="journal article" date="2014" name="Genome Announc.">
        <title>Draft genome sequences of six enterohepatic helicobacter species isolated from humans and one from rhesus macaques.</title>
        <authorList>
            <person name="Shen Z."/>
            <person name="Sheh A."/>
            <person name="Young S.K."/>
            <person name="Abouelliel A."/>
            <person name="Ward D.V."/>
            <person name="Earl A.M."/>
            <person name="Fox J.G."/>
        </authorList>
    </citation>
    <scope>NUCLEOTIDE SEQUENCE [LARGE SCALE GENOMIC DNA]</scope>
    <source>
        <strain evidence="4">CCUG 18818</strain>
    </source>
</reference>
<reference evidence="3" key="1">
    <citation type="submission" date="2008-08" db="EMBL/GenBank/DDBJ databases">
        <title>Annotation of Helicobacter cinaedi strain CCUG 18818.</title>
        <authorList>
            <consortium name="The Broad Institute Genome Sequencing Platform"/>
            <person name="Fox J.G."/>
            <person name="Shen Z."/>
            <person name="Charoenlap N."/>
            <person name="Schauer D.B."/>
            <person name="Ward D."/>
            <person name="Mehta T."/>
            <person name="Young S."/>
            <person name="Jaffe D."/>
            <person name="Gnerre S."/>
            <person name="Berlin A."/>
            <person name="Heiman D."/>
            <person name="Hepburn T."/>
            <person name="Shea T."/>
            <person name="Sykes S."/>
            <person name="Alvarado L."/>
            <person name="Kodira C."/>
            <person name="Borodovsky M."/>
            <person name="Lander E."/>
            <person name="Galagan J."/>
            <person name="Nusbaum C."/>
            <person name="Birren B."/>
        </authorList>
    </citation>
    <scope>NUCLEOTIDE SEQUENCE</scope>
    <source>
        <strain evidence="3">CCUG 18818</strain>
    </source>
</reference>
<dbReference type="Proteomes" id="UP000005755">
    <property type="component" value="Unassembled WGS sequence"/>
</dbReference>
<feature type="compositionally biased region" description="Low complexity" evidence="1">
    <location>
        <begin position="127"/>
        <end position="148"/>
    </location>
</feature>
<evidence type="ECO:0008006" key="6">
    <source>
        <dbReference type="Google" id="ProtNLM"/>
    </source>
</evidence>
<gene>
    <name evidence="2" type="ORF">HCBAA847_2045</name>
    <name evidence="3" type="ORF">HCCG_00448</name>
</gene>
<feature type="compositionally biased region" description="Low complexity" evidence="1">
    <location>
        <begin position="169"/>
        <end position="180"/>
    </location>
</feature>
<reference evidence="2 5" key="2">
    <citation type="journal article" date="2012" name="J. Bacteriol.">
        <title>Complete Genome Sequence of Helicobacter cinaedi Type Strain ATCC BAA-847.</title>
        <authorList>
            <person name="Miyoshi-Akiyama T."/>
            <person name="Takeshita N."/>
            <person name="Ohmagari N."/>
            <person name="Kirikae T."/>
        </authorList>
    </citation>
    <scope>NUCLEOTIDE SEQUENCE [LARGE SCALE GENOMIC DNA]</scope>
    <source>
        <strain evidence="2 5">ATCC BAA-847</strain>
    </source>
</reference>
<dbReference type="KEGG" id="hcb:HCBAA847_2045"/>
<organism evidence="2 5">
    <name type="scientific">Helicobacter cinaedi CCUG 18818 = ATCC BAA-847</name>
    <dbReference type="NCBI Taxonomy" id="537971"/>
    <lineage>
        <taxon>Bacteria</taxon>
        <taxon>Pseudomonadati</taxon>
        <taxon>Campylobacterota</taxon>
        <taxon>Epsilonproteobacteria</taxon>
        <taxon>Campylobacterales</taxon>
        <taxon>Helicobacteraceae</taxon>
        <taxon>Helicobacter</taxon>
    </lineage>
</organism>
<dbReference type="Proteomes" id="UP000006036">
    <property type="component" value="Chromosome 1"/>
</dbReference>
<sequence>MKKLLLVLVLVLSLAYAKIEIALEDEISFRNASGTLTANITYDNQKMQGIGTYRVNNKKVVFSIDRLSQNGRLFTLKQPPSIVRQLKSENAKLPKGSLITLKGENPNEFKEFATILQNDAKGESNNQAAKKAQQSQQSSSPQGSQGSSVGNISVGGQTPSGQIPYLPISSTTTGDDGTQTDSKWSAQYCKVPEFLENQIILSIVDKDGNCVEKMAVRDDTKCEYRFDFVNSKAIKQTQFYYVDNENKVQTVGDCVDLVGDEYRVDLYKDDTRCELETTDKDYGGGKGSFFVTQILFRGIDGLIHEATDCIAYGNIKEELVDYEKNDKTKKARRIVNQYYIDPYTKEQHYITKGVKTDAEFDYVEKACGDWEMDDVLLQGKKRTEITFYDQVDYKEVPVTSCDFSVQGGKKSEYIMKYQDLSSTYKEKEISREPPKDFVINKKQNTTYTYTEKCGFLNLDRCERTACGQNHLGTTKWTTTYVLKDVTSYKVYLRPDGSEYKQNQDPSGATFKKTFREVKIGENTLNLDEKALNYYELNEGFYKDEQTKLSKDFNDWITNFYQKGANCQNFSCWTCTSELNYKF</sequence>
<dbReference type="RefSeq" id="WP_002955731.1">
    <property type="nucleotide sequence ID" value="NC_020555.1"/>
</dbReference>
<evidence type="ECO:0000256" key="1">
    <source>
        <dbReference type="SAM" id="MobiDB-lite"/>
    </source>
</evidence>